<reference evidence="1" key="1">
    <citation type="submission" date="2023-07" db="EMBL/GenBank/DDBJ databases">
        <title>Sorghum-associated microbial communities from plants grown in Nebraska, USA.</title>
        <authorList>
            <person name="Schachtman D."/>
        </authorList>
    </citation>
    <scope>NUCLEOTIDE SEQUENCE</scope>
    <source>
        <strain evidence="1">2697</strain>
    </source>
</reference>
<proteinExistence type="predicted"/>
<gene>
    <name evidence="1" type="ORF">J2X78_001891</name>
</gene>
<protein>
    <submittedName>
        <fullName evidence="1">Uncharacterized protein</fullName>
    </submittedName>
</protein>
<name>A0ACC6KVH8_9SPHI</name>
<evidence type="ECO:0000313" key="1">
    <source>
        <dbReference type="EMBL" id="MDR6783339.1"/>
    </source>
</evidence>
<evidence type="ECO:0000313" key="2">
    <source>
        <dbReference type="Proteomes" id="UP001246858"/>
    </source>
</evidence>
<comment type="caution">
    <text evidence="1">The sequence shown here is derived from an EMBL/GenBank/DDBJ whole genome shotgun (WGS) entry which is preliminary data.</text>
</comment>
<keyword evidence="2" id="KW-1185">Reference proteome</keyword>
<sequence>MDKHTITYLYRAYLADSLDAHELEMFRKLVFESNPELEALIDGDWNRVNGIQVPLDVKEQVLEFIVSHKQEPIRKSIWPRMTAIAASIVIVLMGVYFFTVTPGQKFGGESQYVTDVAPGKQGATLTLANGKRIRLSDVVNGEIAQEAGVRVNKAEDGQLIYEITGLGKTSPDKLLKMNTLSTANGETYRLRLPDGSLVWLNSASSLTYAANLIDEQGQRAVKLTGEGYFEVFKDKKHPFIVKTDKQEVEVLGTHFNINSYSDEPIVATTLIEGAVKVNSSSGEQLLKPGQQAINDGATIKVAAANLENITDWKGGDFYFNGVDFKTAMRKIGRWYDVEIIYDITVPANIEAGGWISRSKKLSDVLKFIESLGIVRFKLEGKKVYVMK</sequence>
<dbReference type="EMBL" id="JAVDTF010000001">
    <property type="protein sequence ID" value="MDR6783339.1"/>
    <property type="molecule type" value="Genomic_DNA"/>
</dbReference>
<accession>A0ACC6KVH8</accession>
<organism evidence="1 2">
    <name type="scientific">Pedobacter africanus</name>
    <dbReference type="NCBI Taxonomy" id="151894"/>
    <lineage>
        <taxon>Bacteria</taxon>
        <taxon>Pseudomonadati</taxon>
        <taxon>Bacteroidota</taxon>
        <taxon>Sphingobacteriia</taxon>
        <taxon>Sphingobacteriales</taxon>
        <taxon>Sphingobacteriaceae</taxon>
        <taxon>Pedobacter</taxon>
    </lineage>
</organism>
<dbReference type="Proteomes" id="UP001246858">
    <property type="component" value="Unassembled WGS sequence"/>
</dbReference>